<gene>
    <name evidence="1" type="ORF">OUZ56_018748</name>
</gene>
<accession>A0ABQ9Z9M8</accession>
<protein>
    <submittedName>
        <fullName evidence="1">Uncharacterized protein</fullName>
    </submittedName>
</protein>
<organism evidence="1 2">
    <name type="scientific">Daphnia magna</name>
    <dbReference type="NCBI Taxonomy" id="35525"/>
    <lineage>
        <taxon>Eukaryota</taxon>
        <taxon>Metazoa</taxon>
        <taxon>Ecdysozoa</taxon>
        <taxon>Arthropoda</taxon>
        <taxon>Crustacea</taxon>
        <taxon>Branchiopoda</taxon>
        <taxon>Diplostraca</taxon>
        <taxon>Cladocera</taxon>
        <taxon>Anomopoda</taxon>
        <taxon>Daphniidae</taxon>
        <taxon>Daphnia</taxon>
    </lineage>
</organism>
<dbReference type="Proteomes" id="UP001234178">
    <property type="component" value="Unassembled WGS sequence"/>
</dbReference>
<evidence type="ECO:0000313" key="1">
    <source>
        <dbReference type="EMBL" id="KAK4009614.1"/>
    </source>
</evidence>
<dbReference type="PANTHER" id="PTHR33194">
    <property type="entry name" value="ZINC KNUCKLE DOMAINCONTAINING PROTEIN"/>
    <property type="match status" value="1"/>
</dbReference>
<keyword evidence="2" id="KW-1185">Reference proteome</keyword>
<dbReference type="PANTHER" id="PTHR33194:SF4">
    <property type="entry name" value="CCHC-TYPE DOMAIN-CONTAINING PROTEIN"/>
    <property type="match status" value="1"/>
</dbReference>
<sequence length="117" mass="13047">MKDGCGQEKGPTRKWFQCLTAPVLWGDTAGVGATQTTRVVPAVEGMRTVFMDEFLQEWYARYQEARLRKRKQKVNEPGDEHYYEIMNLCRLTSTSGEGVGYATEDMCGIPGGGAAPY</sequence>
<evidence type="ECO:0000313" key="2">
    <source>
        <dbReference type="Proteomes" id="UP001234178"/>
    </source>
</evidence>
<reference evidence="1 2" key="1">
    <citation type="journal article" date="2023" name="Nucleic Acids Res.">
        <title>The hologenome of Daphnia magna reveals possible DNA methylation and microbiome-mediated evolution of the host genome.</title>
        <authorList>
            <person name="Chaturvedi A."/>
            <person name="Li X."/>
            <person name="Dhandapani V."/>
            <person name="Marshall H."/>
            <person name="Kissane S."/>
            <person name="Cuenca-Cambronero M."/>
            <person name="Asole G."/>
            <person name="Calvet F."/>
            <person name="Ruiz-Romero M."/>
            <person name="Marangio P."/>
            <person name="Guigo R."/>
            <person name="Rago D."/>
            <person name="Mirbahai L."/>
            <person name="Eastwood N."/>
            <person name="Colbourne J.K."/>
            <person name="Zhou J."/>
            <person name="Mallon E."/>
            <person name="Orsini L."/>
        </authorList>
    </citation>
    <scope>NUCLEOTIDE SEQUENCE [LARGE SCALE GENOMIC DNA]</scope>
    <source>
        <strain evidence="1">LRV0_1</strain>
    </source>
</reference>
<name>A0ABQ9Z9M8_9CRUS</name>
<dbReference type="EMBL" id="JAOYFB010000003">
    <property type="protein sequence ID" value="KAK4009614.1"/>
    <property type="molecule type" value="Genomic_DNA"/>
</dbReference>
<proteinExistence type="predicted"/>
<comment type="caution">
    <text evidence="1">The sequence shown here is derived from an EMBL/GenBank/DDBJ whole genome shotgun (WGS) entry which is preliminary data.</text>
</comment>